<organism evidence="1 2">
    <name type="scientific">Trifolium medium</name>
    <dbReference type="NCBI Taxonomy" id="97028"/>
    <lineage>
        <taxon>Eukaryota</taxon>
        <taxon>Viridiplantae</taxon>
        <taxon>Streptophyta</taxon>
        <taxon>Embryophyta</taxon>
        <taxon>Tracheophyta</taxon>
        <taxon>Spermatophyta</taxon>
        <taxon>Magnoliopsida</taxon>
        <taxon>eudicotyledons</taxon>
        <taxon>Gunneridae</taxon>
        <taxon>Pentapetalae</taxon>
        <taxon>rosids</taxon>
        <taxon>fabids</taxon>
        <taxon>Fabales</taxon>
        <taxon>Fabaceae</taxon>
        <taxon>Papilionoideae</taxon>
        <taxon>50 kb inversion clade</taxon>
        <taxon>NPAAA clade</taxon>
        <taxon>Hologalegina</taxon>
        <taxon>IRL clade</taxon>
        <taxon>Trifolieae</taxon>
        <taxon>Trifolium</taxon>
    </lineage>
</organism>
<evidence type="ECO:0000313" key="2">
    <source>
        <dbReference type="Proteomes" id="UP000265520"/>
    </source>
</evidence>
<dbReference type="EMBL" id="LXQA010130890">
    <property type="protein sequence ID" value="MCI22518.1"/>
    <property type="molecule type" value="Genomic_DNA"/>
</dbReference>
<dbReference type="PANTHER" id="PTHR46868">
    <property type="entry name" value="FCS-LIKE ZINC FINGER 11"/>
    <property type="match status" value="1"/>
</dbReference>
<name>A0A392QED8_9FABA</name>
<keyword evidence="2" id="KW-1185">Reference proteome</keyword>
<dbReference type="AlphaFoldDB" id="A0A392QED8"/>
<proteinExistence type="predicted"/>
<accession>A0A392QED8</accession>
<dbReference type="InterPro" id="IPR044585">
    <property type="entry name" value="FLZ10/11"/>
</dbReference>
<sequence>WSPTSPLDCRLFSNLSNVFSAKSSRPSFQTGHKKLLDGSKVGLGIITSLVNETKPNNEILGNLKVSEALWRLRPTPRDLR</sequence>
<reference evidence="1 2" key="1">
    <citation type="journal article" date="2018" name="Front. Plant Sci.">
        <title>Red Clover (Trifolium pratense) and Zigzag Clover (T. medium) - A Picture of Genomic Similarities and Differences.</title>
        <authorList>
            <person name="Dluhosova J."/>
            <person name="Istvanek J."/>
            <person name="Nedelnik J."/>
            <person name="Repkova J."/>
        </authorList>
    </citation>
    <scope>NUCLEOTIDE SEQUENCE [LARGE SCALE GENOMIC DNA]</scope>
    <source>
        <strain evidence="2">cv. 10/8</strain>
        <tissue evidence="1">Leaf</tissue>
    </source>
</reference>
<feature type="non-terminal residue" evidence="1">
    <location>
        <position position="1"/>
    </location>
</feature>
<comment type="caution">
    <text evidence="1">The sequence shown here is derived from an EMBL/GenBank/DDBJ whole genome shotgun (WGS) entry which is preliminary data.</text>
</comment>
<protein>
    <submittedName>
        <fullName evidence="1">DUF581 family protein</fullName>
    </submittedName>
</protein>
<dbReference type="PANTHER" id="PTHR46868:SF4">
    <property type="entry name" value="FLZ-TYPE DOMAIN-CONTAINING PROTEIN"/>
    <property type="match status" value="1"/>
</dbReference>
<evidence type="ECO:0000313" key="1">
    <source>
        <dbReference type="EMBL" id="MCI22518.1"/>
    </source>
</evidence>
<dbReference type="Proteomes" id="UP000265520">
    <property type="component" value="Unassembled WGS sequence"/>
</dbReference>